<dbReference type="Pfam" id="PF00201">
    <property type="entry name" value="UDPGT"/>
    <property type="match status" value="1"/>
</dbReference>
<dbReference type="InterPro" id="IPR050271">
    <property type="entry name" value="UDP-glycosyltransferase"/>
</dbReference>
<sequence length="543" mass="61852">MLSGTARDSGTCCISRCPGMASQTKCIFIVFFIQQFLLLQGAKILTVCLVGGSHYLLMDEVSRVLHNNGHEVRMFYQATEVLLPGYKEKPSPFPVTKVTMDETYAKKFNDFLVMNRAEFFKGRSGFHLFLQFMGELAYQCKITLNQSSVFESLKEERFDIAVIDAFNPCTFLVAERLGLPYIAFFPGMFSNAPFVGLPTPLSYVPIFPSQLTDRMDFFQRLKNTFMYLGSHVVEKIIQSKYDDAINEHFPAGSRPVISELFLKAELWFYNIDFTIEFARPLLPHVQYIGGLLAKPAEPVSQELEEYISQSGEAGFIVVSLGSMIDSCPVTEFLKEMNEGFAKVPQKVIWRYNSSLWPTDLEVAPNVKLMQWISQNDLVGHPKIRLLVTHGGMNSLMEAVYHGVPVLGIPLFGDQFDNLVRVKAKHLGLFIPPHEIKAEYLANTIRRLTEDQSYKSSAMKLSIIHKTHPFPPQQKLVRWVDHILQTGGGSHLRPYAYQQPWYQQCLLDVILFVAACLLLGCYFTVRIIRFMVRKLCSIRKLKQS</sequence>
<evidence type="ECO:0000256" key="12">
    <source>
        <dbReference type="ARBA" id="ARBA00047475"/>
    </source>
</evidence>
<evidence type="ECO:0000256" key="5">
    <source>
        <dbReference type="ARBA" id="ARBA00022679"/>
    </source>
</evidence>
<comment type="function">
    <text evidence="11">UDP-glucuronosyltransferases catalyze phase II biotransformation reactions in which lipophilic substrates are conjugated with glucuronic acid to increase water solubility and enhance excretion. They are of major importance in the conjugation and subsequent elimination of potentially toxic xenobiotics and endogenous compounds.</text>
</comment>
<dbReference type="FunFam" id="3.40.50.2000:FF:000021">
    <property type="entry name" value="UDP-glucuronosyltransferase"/>
    <property type="match status" value="1"/>
</dbReference>
<proteinExistence type="inferred from homology"/>
<feature type="transmembrane region" description="Helical" evidence="14">
    <location>
        <begin position="508"/>
        <end position="531"/>
    </location>
</feature>
<evidence type="ECO:0000256" key="8">
    <source>
        <dbReference type="ARBA" id="ARBA00022989"/>
    </source>
</evidence>
<dbReference type="PROSITE" id="PS00375">
    <property type="entry name" value="UDPGT"/>
    <property type="match status" value="1"/>
</dbReference>
<accession>A0A8C5LII3</accession>
<name>A0A8C5LII3_9ANUR</name>
<evidence type="ECO:0000256" key="3">
    <source>
        <dbReference type="ARBA" id="ARBA00012544"/>
    </source>
</evidence>
<evidence type="ECO:0000256" key="9">
    <source>
        <dbReference type="ARBA" id="ARBA00023136"/>
    </source>
</evidence>
<dbReference type="GeneTree" id="ENSGT00940000161263"/>
<dbReference type="CDD" id="cd03784">
    <property type="entry name" value="GT1_Gtf-like"/>
    <property type="match status" value="1"/>
</dbReference>
<dbReference type="SUPFAM" id="SSF53756">
    <property type="entry name" value="UDP-Glycosyltransferase/glycogen phosphorylase"/>
    <property type="match status" value="1"/>
</dbReference>
<evidence type="ECO:0000256" key="6">
    <source>
        <dbReference type="ARBA" id="ARBA00022692"/>
    </source>
</evidence>
<dbReference type="PANTHER" id="PTHR48043:SF24">
    <property type="entry name" value="UDP-GLUCURONOSYLTRANSFERASE 3A2"/>
    <property type="match status" value="1"/>
</dbReference>
<evidence type="ECO:0000313" key="15">
    <source>
        <dbReference type="Ensembl" id="ENSLLEP00000000032.1"/>
    </source>
</evidence>
<keyword evidence="6 14" id="KW-0812">Transmembrane</keyword>
<reference evidence="15" key="2">
    <citation type="submission" date="2025-09" db="UniProtKB">
        <authorList>
            <consortium name="Ensembl"/>
        </authorList>
    </citation>
    <scope>IDENTIFICATION</scope>
</reference>
<evidence type="ECO:0000256" key="4">
    <source>
        <dbReference type="ARBA" id="ARBA00022676"/>
    </source>
</evidence>
<keyword evidence="16" id="KW-1185">Reference proteome</keyword>
<organism evidence="15 16">
    <name type="scientific">Leptobrachium leishanense</name>
    <name type="common">Leishan spiny toad</name>
    <dbReference type="NCBI Taxonomy" id="445787"/>
    <lineage>
        <taxon>Eukaryota</taxon>
        <taxon>Metazoa</taxon>
        <taxon>Chordata</taxon>
        <taxon>Craniata</taxon>
        <taxon>Vertebrata</taxon>
        <taxon>Euteleostomi</taxon>
        <taxon>Amphibia</taxon>
        <taxon>Batrachia</taxon>
        <taxon>Anura</taxon>
        <taxon>Pelobatoidea</taxon>
        <taxon>Megophryidae</taxon>
        <taxon>Leptobrachium</taxon>
    </lineage>
</organism>
<dbReference type="InterPro" id="IPR002213">
    <property type="entry name" value="UDP_glucos_trans"/>
</dbReference>
<dbReference type="OrthoDB" id="5835829at2759"/>
<dbReference type="GO" id="GO:0043541">
    <property type="term" value="C:UDP-N-acetylglucosamine transferase complex"/>
    <property type="evidence" value="ECO:0007669"/>
    <property type="project" value="TreeGrafter"/>
</dbReference>
<dbReference type="EC" id="2.4.1.17" evidence="3"/>
<evidence type="ECO:0000256" key="14">
    <source>
        <dbReference type="SAM" id="Phobius"/>
    </source>
</evidence>
<keyword evidence="7" id="KW-0732">Signal</keyword>
<dbReference type="Proteomes" id="UP000694569">
    <property type="component" value="Unplaced"/>
</dbReference>
<keyword evidence="4 13" id="KW-0328">Glycosyltransferase</keyword>
<keyword evidence="9 14" id="KW-0472">Membrane</keyword>
<evidence type="ECO:0000256" key="11">
    <source>
        <dbReference type="ARBA" id="ARBA00037451"/>
    </source>
</evidence>
<comment type="similarity">
    <text evidence="2 13">Belongs to the UDP-glycosyltransferase family.</text>
</comment>
<dbReference type="InterPro" id="IPR035595">
    <property type="entry name" value="UDP_glycos_trans_CS"/>
</dbReference>
<keyword evidence="10" id="KW-0325">Glycoprotein</keyword>
<evidence type="ECO:0000256" key="10">
    <source>
        <dbReference type="ARBA" id="ARBA00023180"/>
    </source>
</evidence>
<dbReference type="AlphaFoldDB" id="A0A8C5LII3"/>
<evidence type="ECO:0000256" key="13">
    <source>
        <dbReference type="RuleBase" id="RU003718"/>
    </source>
</evidence>
<dbReference type="PANTHER" id="PTHR48043">
    <property type="entry name" value="EG:EG0003.4 PROTEIN-RELATED"/>
    <property type="match status" value="1"/>
</dbReference>
<protein>
    <recommendedName>
        <fullName evidence="3">glucuronosyltransferase</fullName>
        <ecNumber evidence="3">2.4.1.17</ecNumber>
    </recommendedName>
</protein>
<keyword evidence="5 13" id="KW-0808">Transferase</keyword>
<evidence type="ECO:0000256" key="1">
    <source>
        <dbReference type="ARBA" id="ARBA00004479"/>
    </source>
</evidence>
<evidence type="ECO:0000256" key="2">
    <source>
        <dbReference type="ARBA" id="ARBA00009995"/>
    </source>
</evidence>
<evidence type="ECO:0000313" key="16">
    <source>
        <dbReference type="Proteomes" id="UP000694569"/>
    </source>
</evidence>
<comment type="subcellular location">
    <subcellularLocation>
        <location evidence="1">Membrane</location>
        <topology evidence="1">Single-pass type I membrane protein</topology>
    </subcellularLocation>
</comment>
<dbReference type="Ensembl" id="ENSLLET00000000035.1">
    <property type="protein sequence ID" value="ENSLLEP00000000032.1"/>
    <property type="gene ID" value="ENSLLEG00000000030.1"/>
</dbReference>
<keyword evidence="8 14" id="KW-1133">Transmembrane helix</keyword>
<comment type="catalytic activity">
    <reaction evidence="12">
        <text>glucuronate acceptor + UDP-alpha-D-glucuronate = acceptor beta-D-glucuronoside + UDP + H(+)</text>
        <dbReference type="Rhea" id="RHEA:21032"/>
        <dbReference type="ChEBI" id="CHEBI:15378"/>
        <dbReference type="ChEBI" id="CHEBI:58052"/>
        <dbReference type="ChEBI" id="CHEBI:58223"/>
        <dbReference type="ChEBI" id="CHEBI:132367"/>
        <dbReference type="ChEBI" id="CHEBI:132368"/>
        <dbReference type="EC" id="2.4.1.17"/>
    </reaction>
</comment>
<dbReference type="GO" id="GO:0015020">
    <property type="term" value="F:glucuronosyltransferase activity"/>
    <property type="evidence" value="ECO:0007669"/>
    <property type="project" value="UniProtKB-EC"/>
</dbReference>
<evidence type="ECO:0000256" key="7">
    <source>
        <dbReference type="ARBA" id="ARBA00022729"/>
    </source>
</evidence>
<reference evidence="15" key="1">
    <citation type="submission" date="2025-08" db="UniProtKB">
        <authorList>
            <consortium name="Ensembl"/>
        </authorList>
    </citation>
    <scope>IDENTIFICATION</scope>
</reference>
<dbReference type="Gene3D" id="3.40.50.2000">
    <property type="entry name" value="Glycogen Phosphorylase B"/>
    <property type="match status" value="2"/>
</dbReference>